<feature type="region of interest" description="Disordered" evidence="1">
    <location>
        <begin position="162"/>
        <end position="188"/>
    </location>
</feature>
<accession>A0ABQ9FEI0</accession>
<gene>
    <name evidence="2" type="ORF">KUTeg_007062</name>
</gene>
<feature type="compositionally biased region" description="Basic and acidic residues" evidence="1">
    <location>
        <begin position="167"/>
        <end position="188"/>
    </location>
</feature>
<organism evidence="2 3">
    <name type="scientific">Tegillarca granosa</name>
    <name type="common">Malaysian cockle</name>
    <name type="synonym">Anadara granosa</name>
    <dbReference type="NCBI Taxonomy" id="220873"/>
    <lineage>
        <taxon>Eukaryota</taxon>
        <taxon>Metazoa</taxon>
        <taxon>Spiralia</taxon>
        <taxon>Lophotrochozoa</taxon>
        <taxon>Mollusca</taxon>
        <taxon>Bivalvia</taxon>
        <taxon>Autobranchia</taxon>
        <taxon>Pteriomorphia</taxon>
        <taxon>Arcoida</taxon>
        <taxon>Arcoidea</taxon>
        <taxon>Arcidae</taxon>
        <taxon>Tegillarca</taxon>
    </lineage>
</organism>
<proteinExistence type="predicted"/>
<feature type="non-terminal residue" evidence="2">
    <location>
        <position position="1"/>
    </location>
</feature>
<evidence type="ECO:0000313" key="2">
    <source>
        <dbReference type="EMBL" id="KAJ8314912.1"/>
    </source>
</evidence>
<dbReference type="Proteomes" id="UP001217089">
    <property type="component" value="Unassembled WGS sequence"/>
</dbReference>
<comment type="caution">
    <text evidence="2">The sequence shown here is derived from an EMBL/GenBank/DDBJ whole genome shotgun (WGS) entry which is preliminary data.</text>
</comment>
<keyword evidence="3" id="KW-1185">Reference proteome</keyword>
<name>A0ABQ9FEI0_TEGGR</name>
<evidence type="ECO:0000313" key="3">
    <source>
        <dbReference type="Proteomes" id="UP001217089"/>
    </source>
</evidence>
<dbReference type="EMBL" id="JARBDR010000337">
    <property type="protein sequence ID" value="KAJ8314912.1"/>
    <property type="molecule type" value="Genomic_DNA"/>
</dbReference>
<evidence type="ECO:0000256" key="1">
    <source>
        <dbReference type="SAM" id="MobiDB-lite"/>
    </source>
</evidence>
<reference evidence="2 3" key="1">
    <citation type="submission" date="2022-12" db="EMBL/GenBank/DDBJ databases">
        <title>Chromosome-level genome of Tegillarca granosa.</title>
        <authorList>
            <person name="Kim J."/>
        </authorList>
    </citation>
    <scope>NUCLEOTIDE SEQUENCE [LARGE SCALE GENOMIC DNA]</scope>
    <source>
        <strain evidence="2">Teg-2019</strain>
        <tissue evidence="2">Adductor muscle</tissue>
    </source>
</reference>
<protein>
    <submittedName>
        <fullName evidence="2">Uncharacterized protein</fullName>
    </submittedName>
</protein>
<sequence>HVRGTGKVDKRVNVISYSGSKKWNVHTKGCQKYSVPKSTLNDRVTGTVVEGAVWGKRAKFDKDTENGLVDCAFERSEMGSLGALAKEHNKPFKKLNPSDMWWRRFKERNQRFSLRTPEATMFARAWLRSTTKNNVQKEFKSTGIYPLNRAAISEEAYKPSEGMNCSAEEKRNTTMRDNKVKNTDKTSI</sequence>